<reference evidence="2" key="1">
    <citation type="submission" date="2016-10" db="EMBL/GenBank/DDBJ databases">
        <authorList>
            <person name="See-Too W.S."/>
        </authorList>
    </citation>
    <scope>NUCLEOTIDE SEQUENCE [LARGE SCALE GENOMIC DNA]</scope>
    <source>
        <strain evidence="2">DSM 23997</strain>
    </source>
</reference>
<accession>A0A1C7EBW5</accession>
<dbReference type="Proteomes" id="UP000092650">
    <property type="component" value="Chromosome"/>
</dbReference>
<name>A0A1C7EBW5_9BACL</name>
<feature type="domain" description="GIY-YIG" evidence="1">
    <location>
        <begin position="30"/>
        <end position="117"/>
    </location>
</feature>
<dbReference type="AlphaFoldDB" id="A0A1C7EBW5"/>
<dbReference type="EMBL" id="CP016539">
    <property type="protein sequence ID" value="ANU21464.1"/>
    <property type="molecule type" value="Genomic_DNA"/>
</dbReference>
<dbReference type="KEGG" id="ppla:BBI15_15405"/>
<sequence length="172" mass="19915">MTITASTLIQIQWEGSYKLKDLPNLMNDETDYGIYQIYGTHPVYGSDVLLYIGKADYQTLGKRISQENWLYTNDSNNHKIYIGRLHGAQPLNEDTWSTYIDLAERLLIYSHKPAYNARSIASFPEKELQLIHVLNWGDHRSLLPEVSGLRWTGKLDDVEYEMFKVQTDDTPV</sequence>
<proteinExistence type="predicted"/>
<gene>
    <name evidence="2" type="ORF">BBI15_15405</name>
</gene>
<dbReference type="InterPro" id="IPR000305">
    <property type="entry name" value="GIY-YIG_endonuc"/>
</dbReference>
<evidence type="ECO:0000259" key="1">
    <source>
        <dbReference type="PROSITE" id="PS50164"/>
    </source>
</evidence>
<keyword evidence="3" id="KW-1185">Reference proteome</keyword>
<organism evidence="2 3">
    <name type="scientific">Planococcus plakortidis</name>
    <dbReference type="NCBI Taxonomy" id="1038856"/>
    <lineage>
        <taxon>Bacteria</taxon>
        <taxon>Bacillati</taxon>
        <taxon>Bacillota</taxon>
        <taxon>Bacilli</taxon>
        <taxon>Bacillales</taxon>
        <taxon>Caryophanaceae</taxon>
        <taxon>Planococcus</taxon>
    </lineage>
</organism>
<dbReference type="PROSITE" id="PS50164">
    <property type="entry name" value="GIY_YIG"/>
    <property type="match status" value="1"/>
</dbReference>
<dbReference type="OrthoDB" id="1494734at2"/>
<dbReference type="RefSeq" id="WP_068872327.1">
    <property type="nucleotide sequence ID" value="NZ_CP016539.2"/>
</dbReference>
<protein>
    <recommendedName>
        <fullName evidence="1">GIY-YIG domain-containing protein</fullName>
    </recommendedName>
</protein>
<evidence type="ECO:0000313" key="3">
    <source>
        <dbReference type="Proteomes" id="UP000092650"/>
    </source>
</evidence>
<evidence type="ECO:0000313" key="2">
    <source>
        <dbReference type="EMBL" id="ANU21464.1"/>
    </source>
</evidence>